<evidence type="ECO:0000256" key="13">
    <source>
        <dbReference type="ARBA" id="ARBA00023268"/>
    </source>
</evidence>
<evidence type="ECO:0000256" key="3">
    <source>
        <dbReference type="ARBA" id="ARBA00003530"/>
    </source>
</evidence>
<dbReference type="FunFam" id="3.20.20.80:FF:000070">
    <property type="entry name" value="GDB1p Glycogen debranching enzyme"/>
    <property type="match status" value="1"/>
</dbReference>
<accession>A0A9N9AXM7</accession>
<dbReference type="GO" id="GO:0005980">
    <property type="term" value="P:glycogen catabolic process"/>
    <property type="evidence" value="ECO:0007669"/>
    <property type="project" value="InterPro"/>
</dbReference>
<dbReference type="InterPro" id="IPR012341">
    <property type="entry name" value="6hp_glycosidase-like_sf"/>
</dbReference>
<dbReference type="PANTHER" id="PTHR10569">
    <property type="entry name" value="GLYCOGEN DEBRANCHING ENZYME"/>
    <property type="match status" value="1"/>
</dbReference>
<evidence type="ECO:0000256" key="4">
    <source>
        <dbReference type="ARBA" id="ARBA00004496"/>
    </source>
</evidence>
<dbReference type="GO" id="GO:0004135">
    <property type="term" value="F:amylo-alpha-1,6-glucosidase activity"/>
    <property type="evidence" value="ECO:0007669"/>
    <property type="project" value="UniProtKB-EC"/>
</dbReference>
<keyword evidence="13" id="KW-0511">Multifunctional enzyme</keyword>
<comment type="function">
    <text evidence="3">Multifunctional enzyme acting as 1,4-alpha-D-glucan:1,4-alpha-D-glucan 4-alpha-D-glycosyltransferase and amylo-1,6-glucosidase in glycogen degradation.</text>
</comment>
<comment type="catalytic activity">
    <reaction evidence="2">
        <text>Hydrolysis of (1-&gt;6)-alpha-D-glucosidic branch linkages in glycogen phosphorylase limit dextrin.</text>
        <dbReference type="EC" id="3.2.1.33"/>
    </reaction>
</comment>
<evidence type="ECO:0000313" key="22">
    <source>
        <dbReference type="Proteomes" id="UP000789572"/>
    </source>
</evidence>
<keyword evidence="8" id="KW-0963">Cytoplasm</keyword>
<organism evidence="21 22">
    <name type="scientific">Paraglomus occultum</name>
    <dbReference type="NCBI Taxonomy" id="144539"/>
    <lineage>
        <taxon>Eukaryota</taxon>
        <taxon>Fungi</taxon>
        <taxon>Fungi incertae sedis</taxon>
        <taxon>Mucoromycota</taxon>
        <taxon>Glomeromycotina</taxon>
        <taxon>Glomeromycetes</taxon>
        <taxon>Paraglomerales</taxon>
        <taxon>Paraglomeraceae</taxon>
        <taxon>Paraglomus</taxon>
    </lineage>
</organism>
<dbReference type="InterPro" id="IPR032790">
    <property type="entry name" value="GDE_C"/>
</dbReference>
<evidence type="ECO:0000256" key="1">
    <source>
        <dbReference type="ARBA" id="ARBA00000439"/>
    </source>
</evidence>
<dbReference type="InterPro" id="IPR032788">
    <property type="entry name" value="AGL_central"/>
</dbReference>
<dbReference type="InterPro" id="IPR010401">
    <property type="entry name" value="AGL/Gdb1"/>
</dbReference>
<dbReference type="SUPFAM" id="SSF51445">
    <property type="entry name" value="(Trans)glycosidases"/>
    <property type="match status" value="1"/>
</dbReference>
<dbReference type="Pfam" id="PF14699">
    <property type="entry name" value="hGDE_N"/>
    <property type="match status" value="1"/>
</dbReference>
<dbReference type="InterPro" id="IPR008928">
    <property type="entry name" value="6-hairpin_glycosidase_sf"/>
</dbReference>
<gene>
    <name evidence="21" type="ORF">POCULU_LOCUS4909</name>
</gene>
<proteinExistence type="inferred from homology"/>
<evidence type="ECO:0000259" key="19">
    <source>
        <dbReference type="Pfam" id="PF14701"/>
    </source>
</evidence>
<dbReference type="EC" id="3.2.1.33" evidence="6"/>
<dbReference type="PANTHER" id="PTHR10569:SF2">
    <property type="entry name" value="GLYCOGEN DEBRANCHING ENZYME"/>
    <property type="match status" value="1"/>
</dbReference>
<evidence type="ECO:0000256" key="9">
    <source>
        <dbReference type="ARBA" id="ARBA00022676"/>
    </source>
</evidence>
<keyword evidence="14" id="KW-0326">Glycosidase</keyword>
<dbReference type="InterPro" id="IPR032792">
    <property type="entry name" value="AGL_glucanoTrfase"/>
</dbReference>
<dbReference type="GO" id="GO:0005737">
    <property type="term" value="C:cytoplasm"/>
    <property type="evidence" value="ECO:0007669"/>
    <property type="project" value="UniProtKB-SubCell"/>
</dbReference>
<keyword evidence="9" id="KW-0328">Glycosyltransferase</keyword>
<feature type="domain" description="Eukaryotic glycogen debranching enzyme N-terminal" evidence="18">
    <location>
        <begin position="72"/>
        <end position="165"/>
    </location>
</feature>
<comment type="caution">
    <text evidence="21">The sequence shown here is derived from an EMBL/GenBank/DDBJ whole genome shotgun (WGS) entry which is preliminary data.</text>
</comment>
<dbReference type="FunFam" id="3.20.20.80:FF:000242">
    <property type="entry name" value="Glycogen debranching enzyme Gdb1, putative"/>
    <property type="match status" value="1"/>
</dbReference>
<comment type="catalytic activity">
    <reaction evidence="1">
        <text>Transfers a segment of a (1-&gt;4)-alpha-D-glucan to a new position in an acceptor, which may be glucose or a (1-&gt;4)-alpha-D-glucan.</text>
        <dbReference type="EC" id="2.4.1.25"/>
    </reaction>
</comment>
<feature type="domain" description="Glycogen debranching enzyme central" evidence="20">
    <location>
        <begin position="918"/>
        <end position="1160"/>
    </location>
</feature>
<dbReference type="EC" id="2.4.1.25" evidence="5"/>
<dbReference type="InterPro" id="IPR017853">
    <property type="entry name" value="GH"/>
</dbReference>
<name>A0A9N9AXM7_9GLOM</name>
<evidence type="ECO:0000256" key="5">
    <source>
        <dbReference type="ARBA" id="ARBA00012560"/>
    </source>
</evidence>
<evidence type="ECO:0000259" key="17">
    <source>
        <dbReference type="Pfam" id="PF06202"/>
    </source>
</evidence>
<comment type="subcellular location">
    <subcellularLocation>
        <location evidence="4">Cytoplasm</location>
    </subcellularLocation>
</comment>
<dbReference type="FunFam" id="1.50.10.10:FF:000039">
    <property type="entry name" value="Glycogen debranching enzyme Gdb1, putative"/>
    <property type="match status" value="1"/>
</dbReference>
<keyword evidence="12" id="KW-0320">Glycogen biosynthesis</keyword>
<dbReference type="SUPFAM" id="SSF48208">
    <property type="entry name" value="Six-hairpin glycosidases"/>
    <property type="match status" value="1"/>
</dbReference>
<dbReference type="EMBL" id="CAJVPJ010000683">
    <property type="protein sequence ID" value="CAG8548714.1"/>
    <property type="molecule type" value="Genomic_DNA"/>
</dbReference>
<feature type="domain" description="Glycogen debranching enzyme glucanotransferase" evidence="19">
    <location>
        <begin position="184"/>
        <end position="466"/>
    </location>
</feature>
<evidence type="ECO:0000313" key="21">
    <source>
        <dbReference type="EMBL" id="CAG8548714.1"/>
    </source>
</evidence>
<evidence type="ECO:0000256" key="14">
    <source>
        <dbReference type="ARBA" id="ARBA00023295"/>
    </source>
</evidence>
<dbReference type="Pfam" id="PF06202">
    <property type="entry name" value="GDE_C"/>
    <property type="match status" value="1"/>
</dbReference>
<sequence length="1720" mass="194820">MVYVSPQGLRRIPLLDATTFHDLKQFAFKHHESVKQVEDRVVVYKLKLEDDGSLGHDKKYIRLPPPEKPYILRLNLKSGSPVSHNTTFYTNYPIDGSQYEGKKFHSIKSLTGFTRTVNFDIAIKQSGSFEFYFEYTLPAQNPGEKSQNTRKSPHGYFSVDPILHVMSRPRILSPDKTSDGPTVSLPIDGIVIQTVLPKLLGPISRWEPLIKSISDLGYNMVHFVPMQVRGNSDSPFSIYNQLEFSNDLFDEQDQHKSVEEKNEIVSNILKKMENEYGVLSLTDVVWNHTAHNCQWLKEHPEAAYNVHNSPHLSAAYELDTALLHYSENLKSYNLPTRINSEKDIDAIINGIKTHVLPKLRLWEFYTIDVKASIEELRKALENDEETDDTLFKEFDVACLNLGDQGRLLSKALEPKSFGPRHYRKIRKSVALAFVKKWRDTKVKAAMLEAIAKAKGEAEERLKAAVLARTMAETKAAKNGVSDVTGNKTIPAEKEAGARAEVENYTKAKDYVKARFKALATANENNERLNQKDAMEKENKSTEDITSTTVGRAMSRSTSFAIDDDSEDNEIIRNLPIPAVDTIRPSIDDIFRHYEAILNEINLPFYKTYDKDVGVILNNVRNRLKYLRLDAHGPKLGEITKKSPFIETYFTRLRAEDVGSNHRAEELAVANNGWIWNANPLIDFASADSNAYLRREVIVWGDCVKLRYGKSRDDNPWLWDHMTKYTTNLAKMFHGFRIDNCHSTPIHVAKHLLDAARRVRPNLYVVAELFTGSGDLDIRFVRELGINSLIRESLKAWDSPEMARLIHEYGGKYIGSMSKKCISEESVCTSPDGQQNASCIIVPIVGSKPHALLMDCTHDNETPHQIRTAEDTLPNSALTTMASCAVGSVRGYDEINPYLINLATEKRLYKIYENPVEVGIGKVKRILQHLHTEMAIDDFSETYLHQEKDYIIIHRVHPRSYYGYLLVARSAFSGNANPKSDLSPFKLRGASAELEQLFSAQLEINSRTALTENGLLNGLPATIKKLHSPIVRKLSDIHGPYIEFILPAVFPPGSVILLRTAMDDKLENLEDFIRSGADEAFKHLDLVDLNIALYRCSGEERDVTPGHGSYTVPGHGELPYCGIAGFMSVTEPILKYNNLGHPFCNNLREGHWALNYVVARLDRHLSLAPNLKPLREWFDERFAAIKSVPNFLVPKYFAIVIKTAYDAARKRAIEQFSPFVQEGGLFIQSLALTSVQMYGVVHSTALHPVEGGPSMAAGLPHFTFRHMRVWGRDVFISLRGLFLTTGNYEAAKRHIIAFGGVVKNGLVPNLLDAGRFPRYNCRDAVWWYLQSIQDYCTFSPDNIGFLKERVQRRFPEDVDFVVHDHPSAYSYSSTITDIIQEILESHAKGIHFREWNAGPDLDTFMKDEGFQIDIDVDWDTGFIYGGNEWNCGTWMDKMGESANAGNLGIPSTPRDGAAIEIIGLLKSALRWVSQLYDKGLYPYEGVNVDVKGEKKFIKFKEWGDLIQKSFEKYFYIPKDSAFDSQHVINSKLVNRRGIYKDTYRSSKEYADYQLRPNFPVAMVTAPELFDEQHAMEALRIAKEVLAGPLGMRTLDPTDWAYRGVYDNSNDGTDKSIAKGWNYHQGPEWLWCTGVFLRAYLYFDTRAGAGKDNIHETIYTIVHHLLPHRKTIETSPWGGLPELTNKDGAECHHACPTQAWSSAAILDLLYDIRKSGTPITIE</sequence>
<dbReference type="OrthoDB" id="10248904at2759"/>
<evidence type="ECO:0000256" key="16">
    <source>
        <dbReference type="ARBA" id="ARBA00031477"/>
    </source>
</evidence>
<comment type="similarity">
    <text evidence="15">Belongs to the glycogen debranching enzyme family.</text>
</comment>
<protein>
    <recommendedName>
        <fullName evidence="7">Glycogen debranching enzyme</fullName>
        <ecNumber evidence="5">2.4.1.25</ecNumber>
        <ecNumber evidence="6">3.2.1.33</ecNumber>
    </recommendedName>
    <alternativeName>
        <fullName evidence="16">Glycogen debrancher</fullName>
    </alternativeName>
</protein>
<dbReference type="InterPro" id="IPR029436">
    <property type="entry name" value="AGL_euk_N"/>
</dbReference>
<dbReference type="Gene3D" id="1.50.10.10">
    <property type="match status" value="1"/>
</dbReference>
<feature type="domain" description="Glycogen debranching enzyme C-terminal" evidence="17">
    <location>
        <begin position="1248"/>
        <end position="1705"/>
    </location>
</feature>
<dbReference type="GO" id="GO:0004134">
    <property type="term" value="F:4-alpha-glucanotransferase activity"/>
    <property type="evidence" value="ECO:0007669"/>
    <property type="project" value="UniProtKB-EC"/>
</dbReference>
<dbReference type="Gene3D" id="3.20.20.80">
    <property type="entry name" value="Glycosidases"/>
    <property type="match status" value="1"/>
</dbReference>
<evidence type="ECO:0000256" key="7">
    <source>
        <dbReference type="ARBA" id="ARBA00020723"/>
    </source>
</evidence>
<dbReference type="Pfam" id="PF14702">
    <property type="entry name" value="hGDE_central"/>
    <property type="match status" value="1"/>
</dbReference>
<dbReference type="CDD" id="cd11327">
    <property type="entry name" value="AmyAc_Glg_debranch_2"/>
    <property type="match status" value="1"/>
</dbReference>
<evidence type="ECO:0000256" key="2">
    <source>
        <dbReference type="ARBA" id="ARBA00000927"/>
    </source>
</evidence>
<dbReference type="GO" id="GO:0005978">
    <property type="term" value="P:glycogen biosynthetic process"/>
    <property type="evidence" value="ECO:0007669"/>
    <property type="project" value="UniProtKB-KW"/>
</dbReference>
<dbReference type="Pfam" id="PF14701">
    <property type="entry name" value="hDGE_amylase"/>
    <property type="match status" value="2"/>
</dbReference>
<dbReference type="Proteomes" id="UP000789572">
    <property type="component" value="Unassembled WGS sequence"/>
</dbReference>
<evidence type="ECO:0000259" key="18">
    <source>
        <dbReference type="Pfam" id="PF14699"/>
    </source>
</evidence>
<reference evidence="21" key="1">
    <citation type="submission" date="2021-06" db="EMBL/GenBank/DDBJ databases">
        <authorList>
            <person name="Kallberg Y."/>
            <person name="Tangrot J."/>
            <person name="Rosling A."/>
        </authorList>
    </citation>
    <scope>NUCLEOTIDE SEQUENCE</scope>
    <source>
        <strain evidence="21">IA702</strain>
    </source>
</reference>
<evidence type="ECO:0000256" key="15">
    <source>
        <dbReference type="ARBA" id="ARBA00025780"/>
    </source>
</evidence>
<evidence type="ECO:0000256" key="11">
    <source>
        <dbReference type="ARBA" id="ARBA00022801"/>
    </source>
</evidence>
<feature type="domain" description="Glycogen debranching enzyme glucanotransferase" evidence="19">
    <location>
        <begin position="514"/>
        <end position="763"/>
    </location>
</feature>
<evidence type="ECO:0000259" key="20">
    <source>
        <dbReference type="Pfam" id="PF14702"/>
    </source>
</evidence>
<evidence type="ECO:0000256" key="10">
    <source>
        <dbReference type="ARBA" id="ARBA00022679"/>
    </source>
</evidence>
<keyword evidence="10" id="KW-0808">Transferase</keyword>
<evidence type="ECO:0000256" key="8">
    <source>
        <dbReference type="ARBA" id="ARBA00022490"/>
    </source>
</evidence>
<evidence type="ECO:0000256" key="6">
    <source>
        <dbReference type="ARBA" id="ARBA00012778"/>
    </source>
</evidence>
<keyword evidence="22" id="KW-1185">Reference proteome</keyword>
<keyword evidence="11" id="KW-0378">Hydrolase</keyword>
<evidence type="ECO:0000256" key="12">
    <source>
        <dbReference type="ARBA" id="ARBA00023056"/>
    </source>
</evidence>